<proteinExistence type="predicted"/>
<dbReference type="Pfam" id="PF03123">
    <property type="entry name" value="CAT_RBD"/>
    <property type="match status" value="1"/>
</dbReference>
<dbReference type="AlphaFoldDB" id="A0A317ZPU1"/>
<reference evidence="3 4" key="1">
    <citation type="submission" date="2018-05" db="EMBL/GenBank/DDBJ databases">
        <title>Genetic diversity of glacier-inhabiting Cryobacterium bacteria in China and description of Cryobacterium mengkeensis sp. nov. and Arthrobacter glacialis sp. nov.</title>
        <authorList>
            <person name="Liu Q."/>
            <person name="Xin Y.-H."/>
        </authorList>
    </citation>
    <scope>NUCLEOTIDE SEQUENCE [LARGE SCALE GENOMIC DNA]</scope>
    <source>
        <strain evidence="3 4">SK-1</strain>
    </source>
</reference>
<dbReference type="Pfam" id="PF00874">
    <property type="entry name" value="PRD"/>
    <property type="match status" value="2"/>
</dbReference>
<dbReference type="EMBL" id="QHLY01000012">
    <property type="protein sequence ID" value="PXA67139.1"/>
    <property type="molecule type" value="Genomic_DNA"/>
</dbReference>
<evidence type="ECO:0000259" key="2">
    <source>
        <dbReference type="PROSITE" id="PS51372"/>
    </source>
</evidence>
<name>A0A317ZPU1_9MICO</name>
<dbReference type="PANTHER" id="PTHR30185:SF15">
    <property type="entry name" value="CRYPTIC BETA-GLUCOSIDE BGL OPERON ANTITERMINATOR"/>
    <property type="match status" value="1"/>
</dbReference>
<keyword evidence="1" id="KW-0677">Repeat</keyword>
<dbReference type="RefSeq" id="WP_110126824.1">
    <property type="nucleotide sequence ID" value="NZ_QHLY01000012.1"/>
</dbReference>
<dbReference type="Proteomes" id="UP000246722">
    <property type="component" value="Unassembled WGS sequence"/>
</dbReference>
<dbReference type="SUPFAM" id="SSF63520">
    <property type="entry name" value="PTS-regulatory domain, PRD"/>
    <property type="match status" value="2"/>
</dbReference>
<dbReference type="InterPro" id="IPR050661">
    <property type="entry name" value="BglG_antiterminators"/>
</dbReference>
<dbReference type="GO" id="GO:0006355">
    <property type="term" value="P:regulation of DNA-templated transcription"/>
    <property type="evidence" value="ECO:0007669"/>
    <property type="project" value="InterPro"/>
</dbReference>
<feature type="domain" description="PRD" evidence="2">
    <location>
        <begin position="74"/>
        <end position="179"/>
    </location>
</feature>
<dbReference type="PANTHER" id="PTHR30185">
    <property type="entry name" value="CRYPTIC BETA-GLUCOSIDE BGL OPERON ANTITERMINATOR"/>
    <property type="match status" value="1"/>
</dbReference>
<dbReference type="PROSITE" id="PS51372">
    <property type="entry name" value="PRD_2"/>
    <property type="match status" value="2"/>
</dbReference>
<gene>
    <name evidence="3" type="ORF">CTB96_10275</name>
</gene>
<dbReference type="GO" id="GO:0003723">
    <property type="term" value="F:RNA binding"/>
    <property type="evidence" value="ECO:0007669"/>
    <property type="project" value="InterPro"/>
</dbReference>
<comment type="caution">
    <text evidence="3">The sequence shown here is derived from an EMBL/GenBank/DDBJ whole genome shotgun (WGS) entry which is preliminary data.</text>
</comment>
<accession>A0A317ZPU1</accession>
<dbReference type="SMART" id="SM01061">
    <property type="entry name" value="CAT_RBD"/>
    <property type="match status" value="1"/>
</dbReference>
<evidence type="ECO:0000313" key="3">
    <source>
        <dbReference type="EMBL" id="PXA67139.1"/>
    </source>
</evidence>
<dbReference type="Gene3D" id="2.30.24.10">
    <property type="entry name" value="CAT RNA-binding domain"/>
    <property type="match status" value="1"/>
</dbReference>
<evidence type="ECO:0000313" key="4">
    <source>
        <dbReference type="Proteomes" id="UP000246722"/>
    </source>
</evidence>
<dbReference type="InterPro" id="IPR004341">
    <property type="entry name" value="CAT_RNA-bd_dom"/>
</dbReference>
<dbReference type="InterPro" id="IPR036634">
    <property type="entry name" value="PRD_sf"/>
</dbReference>
<keyword evidence="4" id="KW-1185">Reference proteome</keyword>
<protein>
    <submittedName>
        <fullName evidence="3">Transcriptional antiterminator</fullName>
    </submittedName>
</protein>
<feature type="domain" description="PRD" evidence="2">
    <location>
        <begin position="180"/>
        <end position="289"/>
    </location>
</feature>
<dbReference type="OrthoDB" id="9813552at2"/>
<dbReference type="SUPFAM" id="SSF50151">
    <property type="entry name" value="SacY-like RNA-binding domain"/>
    <property type="match status" value="1"/>
</dbReference>
<evidence type="ECO:0000256" key="1">
    <source>
        <dbReference type="ARBA" id="ARBA00022737"/>
    </source>
</evidence>
<dbReference type="Gene3D" id="1.10.1790.10">
    <property type="entry name" value="PRD domain"/>
    <property type="match status" value="2"/>
</dbReference>
<dbReference type="InterPro" id="IPR011608">
    <property type="entry name" value="PRD"/>
</dbReference>
<organism evidence="3 4">
    <name type="scientific">Cryobacterium arcticum</name>
    <dbReference type="NCBI Taxonomy" id="670052"/>
    <lineage>
        <taxon>Bacteria</taxon>
        <taxon>Bacillati</taxon>
        <taxon>Actinomycetota</taxon>
        <taxon>Actinomycetes</taxon>
        <taxon>Micrococcales</taxon>
        <taxon>Microbacteriaceae</taxon>
        <taxon>Cryobacterium</taxon>
    </lineage>
</organism>
<sequence length="292" mass="31872">MARAPKSDAPGTQRILNNNVVIVVDDGGNERVLMGAGLGFRLKTDSVLDLELVEKSFVLESKSDGDRARTLLVDMPYEAVEAVMSAIEVAERQLKKDLGRRLPLAVLDHMNYVIERVRTGLQMAVAPMPELAILYPDEFAAATSMVESIGASLGVKLPPEECVFLTMHLLNTTRNQPDGTAAILLRRLQHIVVTVENGLGMTLDAGSADYARFILHIQFLLQRLTSGSMLRGSDSSFYQFAKHSYPRSFAVALAVQEYIAAATNQALTDEEVLYVTVHVERLTSRGVGPSAA</sequence>
<dbReference type="InterPro" id="IPR036650">
    <property type="entry name" value="CAT_RNA-bd_dom_sf"/>
</dbReference>